<accession>B0FSQ9</accession>
<dbReference type="CDD" id="cd20621">
    <property type="entry name" value="CYP5011A1-like"/>
    <property type="match status" value="1"/>
</dbReference>
<dbReference type="SUPFAM" id="SSF48264">
    <property type="entry name" value="Cytochrome P450"/>
    <property type="match status" value="1"/>
</dbReference>
<evidence type="ECO:0000256" key="9">
    <source>
        <dbReference type="SAM" id="Phobius"/>
    </source>
</evidence>
<protein>
    <submittedName>
        <fullName evidence="10">Cytochrome P450 monooxygenase CYP5005A1</fullName>
    </submittedName>
</protein>
<organism evidence="10">
    <name type="scientific">Tetrahymena thermophila</name>
    <dbReference type="NCBI Taxonomy" id="5911"/>
    <lineage>
        <taxon>Eukaryota</taxon>
        <taxon>Sar</taxon>
        <taxon>Alveolata</taxon>
        <taxon>Ciliophora</taxon>
        <taxon>Intramacronucleata</taxon>
        <taxon>Oligohymenophorea</taxon>
        <taxon>Hymenostomatida</taxon>
        <taxon>Tetrahymenina</taxon>
        <taxon>Tetrahymenidae</taxon>
        <taxon>Tetrahymena</taxon>
    </lineage>
</organism>
<evidence type="ECO:0000256" key="7">
    <source>
        <dbReference type="PIRSR" id="PIRSR602401-1"/>
    </source>
</evidence>
<dbReference type="PRINTS" id="PR00463">
    <property type="entry name" value="EP450I"/>
</dbReference>
<dbReference type="PROSITE" id="PS00086">
    <property type="entry name" value="CYTOCHROME_P450"/>
    <property type="match status" value="1"/>
</dbReference>
<dbReference type="InterPro" id="IPR002401">
    <property type="entry name" value="Cyt_P450_E_grp-I"/>
</dbReference>
<dbReference type="InterPro" id="IPR036396">
    <property type="entry name" value="Cyt_P450_sf"/>
</dbReference>
<dbReference type="GO" id="GO:0004497">
    <property type="term" value="F:monooxygenase activity"/>
    <property type="evidence" value="ECO:0007669"/>
    <property type="project" value="UniProtKB-KW"/>
</dbReference>
<dbReference type="PANTHER" id="PTHR24291">
    <property type="entry name" value="CYTOCHROME P450 FAMILY 4"/>
    <property type="match status" value="1"/>
</dbReference>
<keyword evidence="6 8" id="KW-0503">Monooxygenase</keyword>
<dbReference type="AlphaFoldDB" id="B0FSQ9"/>
<proteinExistence type="inferred from homology"/>
<reference evidence="10" key="1">
    <citation type="journal article" date="2009" name="BMC Genomics">
        <title>Genome-wide identification and characterization of cytochrome P450 monooxygenase genes in the ciliate Tetrahymena thermophila.</title>
        <authorList>
            <person name="Fu C."/>
            <person name="Xiong J."/>
            <person name="Miao W."/>
        </authorList>
    </citation>
    <scope>NUCLEOTIDE SEQUENCE</scope>
    <source>
        <strain evidence="10">SB210</strain>
    </source>
</reference>
<keyword evidence="5 7" id="KW-0408">Iron</keyword>
<keyword evidence="2 7" id="KW-0349">Heme</keyword>
<evidence type="ECO:0000256" key="5">
    <source>
        <dbReference type="ARBA" id="ARBA00023004"/>
    </source>
</evidence>
<feature type="binding site" description="axial binding residue" evidence="7">
    <location>
        <position position="473"/>
    </location>
    <ligand>
        <name>heme</name>
        <dbReference type="ChEBI" id="CHEBI:30413"/>
    </ligand>
    <ligandPart>
        <name>Fe</name>
        <dbReference type="ChEBI" id="CHEBI:18248"/>
    </ligandPart>
</feature>
<feature type="transmembrane region" description="Helical" evidence="9">
    <location>
        <begin position="6"/>
        <end position="26"/>
    </location>
</feature>
<comment type="similarity">
    <text evidence="1 8">Belongs to the cytochrome P450 family.</text>
</comment>
<evidence type="ECO:0000256" key="4">
    <source>
        <dbReference type="ARBA" id="ARBA00023002"/>
    </source>
</evidence>
<gene>
    <name evidence="10" type="primary">CYP</name>
</gene>
<comment type="cofactor">
    <cofactor evidence="7">
        <name>heme</name>
        <dbReference type="ChEBI" id="CHEBI:30413"/>
    </cofactor>
</comment>
<dbReference type="Gene3D" id="1.10.630.10">
    <property type="entry name" value="Cytochrome P450"/>
    <property type="match status" value="1"/>
</dbReference>
<dbReference type="Pfam" id="PF00067">
    <property type="entry name" value="p450"/>
    <property type="match status" value="1"/>
</dbReference>
<evidence type="ECO:0000256" key="3">
    <source>
        <dbReference type="ARBA" id="ARBA00022723"/>
    </source>
</evidence>
<keyword evidence="9" id="KW-0812">Transmembrane</keyword>
<dbReference type="InterPro" id="IPR050196">
    <property type="entry name" value="Cytochrome_P450_Monoox"/>
</dbReference>
<keyword evidence="9" id="KW-1133">Transmembrane helix</keyword>
<dbReference type="InterPro" id="IPR001128">
    <property type="entry name" value="Cyt_P450"/>
</dbReference>
<evidence type="ECO:0000256" key="8">
    <source>
        <dbReference type="RuleBase" id="RU000461"/>
    </source>
</evidence>
<name>B0FSQ9_TETTH</name>
<evidence type="ECO:0000256" key="6">
    <source>
        <dbReference type="ARBA" id="ARBA00023033"/>
    </source>
</evidence>
<dbReference type="GO" id="GO:0016705">
    <property type="term" value="F:oxidoreductase activity, acting on paired donors, with incorporation or reduction of molecular oxygen"/>
    <property type="evidence" value="ECO:0007669"/>
    <property type="project" value="InterPro"/>
</dbReference>
<dbReference type="GO" id="GO:0005506">
    <property type="term" value="F:iron ion binding"/>
    <property type="evidence" value="ECO:0007669"/>
    <property type="project" value="InterPro"/>
</dbReference>
<dbReference type="PANTHER" id="PTHR24291:SF50">
    <property type="entry name" value="BIFUNCTIONAL ALBAFLAVENONE MONOOXYGENASE_TERPENE SYNTHASE"/>
    <property type="match status" value="1"/>
</dbReference>
<dbReference type="GO" id="GO:0020037">
    <property type="term" value="F:heme binding"/>
    <property type="evidence" value="ECO:0007669"/>
    <property type="project" value="InterPro"/>
</dbReference>
<dbReference type="EMBL" id="EU349021">
    <property type="protein sequence ID" value="ABY59952.1"/>
    <property type="molecule type" value="Genomic_DNA"/>
</dbReference>
<evidence type="ECO:0000313" key="10">
    <source>
        <dbReference type="EMBL" id="ABY59952.1"/>
    </source>
</evidence>
<dbReference type="InterPro" id="IPR017972">
    <property type="entry name" value="Cyt_P450_CS"/>
</dbReference>
<keyword evidence="9" id="KW-0472">Membrane</keyword>
<keyword evidence="4 8" id="KW-0560">Oxidoreductase</keyword>
<evidence type="ECO:0000256" key="1">
    <source>
        <dbReference type="ARBA" id="ARBA00010617"/>
    </source>
</evidence>
<keyword evidence="3 7" id="KW-0479">Metal-binding</keyword>
<sequence>MILVSYIALGAIVLLIAIFIYNLILYPQIRLNLMKQKHGDKIKTFFHIGEGIFKEYYTNLTQKKDSVAFIRGIHQKNIKALAYNLGTRICLNFVDPELVKQVHQNPEAFRKNDASLAITFLFGNSILFAKGKSWQRQRQFLGKSFHFEEIKNYLPLIKEICDKVFERVSEKLTQNDQLEINAVKICEQVTSEVVFRAFFGSTTQNLVITRQDGSQIPIADELIQAIMNSFQLLKKDKIALFKYLIFGRNSTKFLRTQGEQSILNRLIAIKESCLQVVQQRKNQLQNDPTQAKKNFLDQYLYDMITNKQSEVNNEEIIDNFLGLFFAGTDTTGNMTGVALYYLSRYPDIQKQAREEVIQILSQNSNKRNHSELFSQLTFENLQNMNLINSILKESLRLIPPAIEVFPRVAIHNMKIGEFQIKKGDLVSTYFIYNQSNPELYQDPEIFNPQRWMNVKDSQNNFNFTPFSLGPRNCIGQHLAMIEGKCMLACILLNFDILPNYQQEVVKELRVIYGFQKDNLIYFKQRKQNN</sequence>
<dbReference type="PRINTS" id="PR00385">
    <property type="entry name" value="P450"/>
</dbReference>
<evidence type="ECO:0000256" key="2">
    <source>
        <dbReference type="ARBA" id="ARBA00022617"/>
    </source>
</evidence>